<organism evidence="1 2">
    <name type="scientific">Paragonimus westermani</name>
    <dbReference type="NCBI Taxonomy" id="34504"/>
    <lineage>
        <taxon>Eukaryota</taxon>
        <taxon>Metazoa</taxon>
        <taxon>Spiralia</taxon>
        <taxon>Lophotrochozoa</taxon>
        <taxon>Platyhelminthes</taxon>
        <taxon>Trematoda</taxon>
        <taxon>Digenea</taxon>
        <taxon>Plagiorchiida</taxon>
        <taxon>Troglotremata</taxon>
        <taxon>Troglotrematidae</taxon>
        <taxon>Paragonimus</taxon>
    </lineage>
</organism>
<dbReference type="AlphaFoldDB" id="A0A8T0DHF2"/>
<dbReference type="OrthoDB" id="10441467at2759"/>
<accession>A0A8T0DHF2</accession>
<name>A0A8T0DHF2_9TREM</name>
<gene>
    <name evidence="1" type="ORF">P879_09206</name>
</gene>
<evidence type="ECO:0000313" key="2">
    <source>
        <dbReference type="Proteomes" id="UP000699462"/>
    </source>
</evidence>
<reference evidence="1 2" key="1">
    <citation type="submission" date="2019-07" db="EMBL/GenBank/DDBJ databases">
        <title>Annotation for the trematode Paragonimus westermani.</title>
        <authorList>
            <person name="Choi Y.-J."/>
        </authorList>
    </citation>
    <scope>NUCLEOTIDE SEQUENCE [LARGE SCALE GENOMIC DNA]</scope>
    <source>
        <strain evidence="1">180907_Pwestermani</strain>
    </source>
</reference>
<proteinExistence type="predicted"/>
<comment type="caution">
    <text evidence="1">The sequence shown here is derived from an EMBL/GenBank/DDBJ whole genome shotgun (WGS) entry which is preliminary data.</text>
</comment>
<dbReference type="Proteomes" id="UP000699462">
    <property type="component" value="Unassembled WGS sequence"/>
</dbReference>
<keyword evidence="2" id="KW-1185">Reference proteome</keyword>
<dbReference type="EMBL" id="JTDF01005209">
    <property type="protein sequence ID" value="KAF8566368.1"/>
    <property type="molecule type" value="Genomic_DNA"/>
</dbReference>
<sequence>MLLVNFSASLQPTAIYVDSKPWNLVSDIQISSNLISHCYSLKKYLRRLVWDPVSLSYGQVIATDMVSEFGVLKNVSRPEHSECHIAELLPNSLPVLNFTNLPHAVQLKCDQDSEPQICSVIVTQLRYFVAFVPLYFIFDCVERVDVDDLSELNSFFAEQLPCGYTLAPTVHPTFMQNVMSREKLIQTDKPYICTHCGSLNVCSVLMEVTIEPESSRAQRTLMEPQVVSYCLPCAATQLLDESYSHRTRQPTLCPLSVYSELTGDHFEAFDGTKHALPIIHSNLECISLVVMFQGRIIQTTSCKQTYTSAKLAEEDESNESIPNIVLHTNVQRLRGVESDHSYDVTHSSISRDEATSLVFSGSNLWTCWLQQCAAASLSGLVIKSGFYGLCSDDTLPVTGACLALALCTLIWFRKTN</sequence>
<protein>
    <submittedName>
        <fullName evidence="1">Uncharacterized protein</fullName>
    </submittedName>
</protein>
<evidence type="ECO:0000313" key="1">
    <source>
        <dbReference type="EMBL" id="KAF8566368.1"/>
    </source>
</evidence>